<name>A0A165EYS3_9BASI</name>
<organism evidence="1 2">
    <name type="scientific">Calocera cornea HHB12733</name>
    <dbReference type="NCBI Taxonomy" id="1353952"/>
    <lineage>
        <taxon>Eukaryota</taxon>
        <taxon>Fungi</taxon>
        <taxon>Dikarya</taxon>
        <taxon>Basidiomycota</taxon>
        <taxon>Agaricomycotina</taxon>
        <taxon>Dacrymycetes</taxon>
        <taxon>Dacrymycetales</taxon>
        <taxon>Dacrymycetaceae</taxon>
        <taxon>Calocera</taxon>
    </lineage>
</organism>
<dbReference type="AlphaFoldDB" id="A0A165EYS3"/>
<dbReference type="InParanoid" id="A0A165EYS3"/>
<dbReference type="EMBL" id="KV423988">
    <property type="protein sequence ID" value="KZT55813.1"/>
    <property type="molecule type" value="Genomic_DNA"/>
</dbReference>
<reference evidence="1 2" key="1">
    <citation type="journal article" date="2016" name="Mol. Biol. Evol.">
        <title>Comparative Genomics of Early-Diverging Mushroom-Forming Fungi Provides Insights into the Origins of Lignocellulose Decay Capabilities.</title>
        <authorList>
            <person name="Nagy L.G."/>
            <person name="Riley R."/>
            <person name="Tritt A."/>
            <person name="Adam C."/>
            <person name="Daum C."/>
            <person name="Floudas D."/>
            <person name="Sun H."/>
            <person name="Yadav J.S."/>
            <person name="Pangilinan J."/>
            <person name="Larsson K.H."/>
            <person name="Matsuura K."/>
            <person name="Barry K."/>
            <person name="Labutti K."/>
            <person name="Kuo R."/>
            <person name="Ohm R.A."/>
            <person name="Bhattacharya S.S."/>
            <person name="Shirouzu T."/>
            <person name="Yoshinaga Y."/>
            <person name="Martin F.M."/>
            <person name="Grigoriev I.V."/>
            <person name="Hibbett D.S."/>
        </authorList>
    </citation>
    <scope>NUCLEOTIDE SEQUENCE [LARGE SCALE GENOMIC DNA]</scope>
    <source>
        <strain evidence="1 2">HHB12733</strain>
    </source>
</reference>
<evidence type="ECO:0000313" key="2">
    <source>
        <dbReference type="Proteomes" id="UP000076842"/>
    </source>
</evidence>
<gene>
    <name evidence="1" type="ORF">CALCODRAFT_339269</name>
</gene>
<keyword evidence="2" id="KW-1185">Reference proteome</keyword>
<proteinExistence type="predicted"/>
<accession>A0A165EYS3</accession>
<dbReference type="Proteomes" id="UP000076842">
    <property type="component" value="Unassembled WGS sequence"/>
</dbReference>
<protein>
    <submittedName>
        <fullName evidence="1">Uncharacterized protein</fullName>
    </submittedName>
</protein>
<sequence length="79" mass="9188">MRRSGKRRWTLTKSLPRDSLRFDLTLETHVTAPWGSEAQRVVRRAMRLVHCGYQTTVCTLSWQSKQAVQRDLRSKAGDD</sequence>
<evidence type="ECO:0000313" key="1">
    <source>
        <dbReference type="EMBL" id="KZT55813.1"/>
    </source>
</evidence>